<evidence type="ECO:0000313" key="3">
    <source>
        <dbReference type="Proteomes" id="UP000035579"/>
    </source>
</evidence>
<evidence type="ECO:0000313" key="4">
    <source>
        <dbReference type="Proteomes" id="UP000256345"/>
    </source>
</evidence>
<dbReference type="KEGG" id="age:AA314_09000"/>
<sequence>MLRNPAMVNGMIRQLMLGGVLAMAVGCGDLADDNRTSFFTVYSAEDAGDGLVRFSVSIYASDFEAHPEGDCSVLSMTAQATVNGKPADIRGRGSKFKKPFSNNCEPIWFTGVAPADSEKITFRLFDLGLERVVEFQNVFAPMSIRVVSPEDGVLHPGQTVVVERSPATDTAAAFLDNPPSFESLSFFSGEQNFHFNHGYVRDGNRLSITVPAEVPAGEGFIALEGDYDPGITRCDFSDCSFTRTRSSGRVPVVFAAP</sequence>
<dbReference type="Proteomes" id="UP000035579">
    <property type="component" value="Chromosome"/>
</dbReference>
<proteinExistence type="predicted"/>
<dbReference type="PROSITE" id="PS51257">
    <property type="entry name" value="PROKAR_LIPOPROTEIN"/>
    <property type="match status" value="1"/>
</dbReference>
<evidence type="ECO:0008006" key="5">
    <source>
        <dbReference type="Google" id="ProtNLM"/>
    </source>
</evidence>
<organism evidence="1 3">
    <name type="scientific">Archangium gephyra</name>
    <dbReference type="NCBI Taxonomy" id="48"/>
    <lineage>
        <taxon>Bacteria</taxon>
        <taxon>Pseudomonadati</taxon>
        <taxon>Myxococcota</taxon>
        <taxon>Myxococcia</taxon>
        <taxon>Myxococcales</taxon>
        <taxon>Cystobacterineae</taxon>
        <taxon>Archangiaceae</taxon>
        <taxon>Archangium</taxon>
    </lineage>
</organism>
<keyword evidence="4" id="KW-1185">Reference proteome</keyword>
<dbReference type="EMBL" id="CP011509">
    <property type="protein sequence ID" value="AKJ07374.1"/>
    <property type="molecule type" value="Genomic_DNA"/>
</dbReference>
<dbReference type="EMBL" id="QUMU01000011">
    <property type="protein sequence ID" value="REG26775.1"/>
    <property type="molecule type" value="Genomic_DNA"/>
</dbReference>
<accession>A0AAC8QHD3</accession>
<dbReference type="AlphaFoldDB" id="A0AAC8QHD3"/>
<dbReference type="Proteomes" id="UP000256345">
    <property type="component" value="Unassembled WGS sequence"/>
</dbReference>
<gene>
    <name evidence="1" type="ORF">AA314_09000</name>
    <name evidence="2" type="ORF">ATI61_111326</name>
</gene>
<evidence type="ECO:0000313" key="1">
    <source>
        <dbReference type="EMBL" id="AKJ07374.1"/>
    </source>
</evidence>
<reference evidence="2 4" key="2">
    <citation type="submission" date="2018-08" db="EMBL/GenBank/DDBJ databases">
        <title>Genomic Encyclopedia of Archaeal and Bacterial Type Strains, Phase II (KMG-II): from individual species to whole genera.</title>
        <authorList>
            <person name="Goeker M."/>
        </authorList>
    </citation>
    <scope>NUCLEOTIDE SEQUENCE [LARGE SCALE GENOMIC DNA]</scope>
    <source>
        <strain evidence="2 4">DSM 2261</strain>
    </source>
</reference>
<evidence type="ECO:0000313" key="2">
    <source>
        <dbReference type="EMBL" id="REG26775.1"/>
    </source>
</evidence>
<reference evidence="1 3" key="1">
    <citation type="submission" date="2015-05" db="EMBL/GenBank/DDBJ databases">
        <title>Genome assembly of Archangium gephyra DSM 2261.</title>
        <authorList>
            <person name="Sharma G."/>
            <person name="Subramanian S."/>
        </authorList>
    </citation>
    <scope>NUCLEOTIDE SEQUENCE [LARGE SCALE GENOMIC DNA]</scope>
    <source>
        <strain evidence="1 3">DSM 2261</strain>
    </source>
</reference>
<name>A0AAC8QHD3_9BACT</name>
<protein>
    <recommendedName>
        <fullName evidence="5">Lipoprotein</fullName>
    </recommendedName>
</protein>